<dbReference type="RefSeq" id="WP_377350083.1">
    <property type="nucleotide sequence ID" value="NZ_JBHLTP010000013.1"/>
</dbReference>
<evidence type="ECO:0000256" key="9">
    <source>
        <dbReference type="ARBA" id="ARBA00022989"/>
    </source>
</evidence>
<dbReference type="SUPFAM" id="SSF49503">
    <property type="entry name" value="Cupredoxins"/>
    <property type="match status" value="1"/>
</dbReference>
<evidence type="ECO:0000256" key="16">
    <source>
        <dbReference type="SAM" id="Phobius"/>
    </source>
</evidence>
<evidence type="ECO:0000256" key="4">
    <source>
        <dbReference type="ARBA" id="ARBA00022660"/>
    </source>
</evidence>
<dbReference type="PROSITE" id="PS50857">
    <property type="entry name" value="COX2_CUA"/>
    <property type="match status" value="1"/>
</dbReference>
<sequence length="234" mass="26713">MKRLSAVLALFVTLLSGCNMRVFDPISETARDQSFLIVFSFILMMIVLIVVFILFIRFVLKYRMTEHNQDYIPPEEEGNKTLEIIWTVLPVLLLIVLAVPTIRITYDVSSDANAIPPEAVAIDVTAQRYSWTFEYPNGVQTIDSVVLPKDRPVVFNLHSKDVIHSFWIPNLGGKKDAIPGEDRSLRVTPDQTGTYQGKCAEFCGVEHAQMRFTTEVKTQAEFQQWLEEKKQTLE</sequence>
<dbReference type="InterPro" id="IPR001505">
    <property type="entry name" value="Copper_CuA"/>
</dbReference>
<keyword evidence="8 14" id="KW-0249">Electron transport</keyword>
<keyword evidence="11 16" id="KW-0472">Membrane</keyword>
<comment type="catalytic activity">
    <reaction evidence="13 15">
        <text>4 Fe(II)-[cytochrome c] + O2 + 8 H(+)(in) = 4 Fe(III)-[cytochrome c] + 2 H2O + 4 H(+)(out)</text>
        <dbReference type="Rhea" id="RHEA:11436"/>
        <dbReference type="Rhea" id="RHEA-COMP:10350"/>
        <dbReference type="Rhea" id="RHEA-COMP:14399"/>
        <dbReference type="ChEBI" id="CHEBI:15377"/>
        <dbReference type="ChEBI" id="CHEBI:15378"/>
        <dbReference type="ChEBI" id="CHEBI:15379"/>
        <dbReference type="ChEBI" id="CHEBI:29033"/>
        <dbReference type="ChEBI" id="CHEBI:29034"/>
        <dbReference type="EC" id="7.1.1.9"/>
    </reaction>
</comment>
<keyword evidence="10 15" id="KW-0186">Copper</keyword>
<feature type="domain" description="Cytochrome oxidase subunit II transmembrane region profile" evidence="18">
    <location>
        <begin position="14"/>
        <end position="112"/>
    </location>
</feature>
<dbReference type="PROSITE" id="PS51257">
    <property type="entry name" value="PROKAR_LIPOPROTEIN"/>
    <property type="match status" value="1"/>
</dbReference>
<dbReference type="Pfam" id="PF00116">
    <property type="entry name" value="COX2"/>
    <property type="match status" value="1"/>
</dbReference>
<keyword evidence="5 14" id="KW-0812">Transmembrane</keyword>
<dbReference type="InterPro" id="IPR008972">
    <property type="entry name" value="Cupredoxin"/>
</dbReference>
<dbReference type="EMBL" id="JBHLTP010000013">
    <property type="protein sequence ID" value="MFC0525167.1"/>
    <property type="molecule type" value="Genomic_DNA"/>
</dbReference>
<proteinExistence type="inferred from homology"/>
<evidence type="ECO:0000256" key="7">
    <source>
        <dbReference type="ARBA" id="ARBA00022967"/>
    </source>
</evidence>
<protein>
    <recommendedName>
        <fullName evidence="15">Cytochrome c oxidase subunit 2</fullName>
        <ecNumber evidence="15">7.1.1.9</ecNumber>
    </recommendedName>
</protein>
<evidence type="ECO:0000256" key="10">
    <source>
        <dbReference type="ARBA" id="ARBA00023008"/>
    </source>
</evidence>
<dbReference type="PANTHER" id="PTHR22888:SF18">
    <property type="entry name" value="CYTOCHROME BO(3) UBIQUINOL OXIDASE SUBUNIT 2"/>
    <property type="match status" value="1"/>
</dbReference>
<comment type="function">
    <text evidence="12 15">Subunits I and II form the functional core of the enzyme complex. Electrons originating in cytochrome c are transferred via heme a and Cu(A) to the binuclear center formed by heme a3 and Cu(B).</text>
</comment>
<dbReference type="InterPro" id="IPR011759">
    <property type="entry name" value="Cyt_c_oxidase_su2_TM_dom"/>
</dbReference>
<keyword evidence="4 14" id="KW-0679">Respiratory chain</keyword>
<dbReference type="PRINTS" id="PR01166">
    <property type="entry name" value="CYCOXIDASEII"/>
</dbReference>
<dbReference type="InterPro" id="IPR014222">
    <property type="entry name" value="Cyt_c_oxidase_su2"/>
</dbReference>
<dbReference type="NCBIfam" id="TIGR02866">
    <property type="entry name" value="CoxB"/>
    <property type="match status" value="1"/>
</dbReference>
<evidence type="ECO:0000313" key="20">
    <source>
        <dbReference type="Proteomes" id="UP001589836"/>
    </source>
</evidence>
<dbReference type="Proteomes" id="UP001589836">
    <property type="component" value="Unassembled WGS sequence"/>
</dbReference>
<evidence type="ECO:0000256" key="11">
    <source>
        <dbReference type="ARBA" id="ARBA00023136"/>
    </source>
</evidence>
<comment type="subcellular location">
    <subcellularLocation>
        <location evidence="14">Cell membrane</location>
        <topology evidence="14">Multi-pass membrane protein</topology>
    </subcellularLocation>
    <subcellularLocation>
        <location evidence="1">Membrane</location>
        <topology evidence="1">Multi-pass membrane protein</topology>
    </subcellularLocation>
</comment>
<organism evidence="19 20">
    <name type="scientific">Pontibacillus salicampi</name>
    <dbReference type="NCBI Taxonomy" id="1449801"/>
    <lineage>
        <taxon>Bacteria</taxon>
        <taxon>Bacillati</taxon>
        <taxon>Bacillota</taxon>
        <taxon>Bacilli</taxon>
        <taxon>Bacillales</taxon>
        <taxon>Bacillaceae</taxon>
        <taxon>Pontibacillus</taxon>
    </lineage>
</organism>
<evidence type="ECO:0000256" key="13">
    <source>
        <dbReference type="ARBA" id="ARBA00047816"/>
    </source>
</evidence>
<dbReference type="EC" id="7.1.1.9" evidence="15"/>
<evidence type="ECO:0000256" key="14">
    <source>
        <dbReference type="RuleBase" id="RU000456"/>
    </source>
</evidence>
<dbReference type="SUPFAM" id="SSF81464">
    <property type="entry name" value="Cytochrome c oxidase subunit II-like, transmembrane region"/>
    <property type="match status" value="1"/>
</dbReference>
<evidence type="ECO:0000259" key="18">
    <source>
        <dbReference type="PROSITE" id="PS50999"/>
    </source>
</evidence>
<name>A0ABV6LS73_9BACI</name>
<evidence type="ECO:0000256" key="5">
    <source>
        <dbReference type="ARBA" id="ARBA00022692"/>
    </source>
</evidence>
<keyword evidence="6 15" id="KW-0479">Metal-binding</keyword>
<comment type="cofactor">
    <cofactor evidence="15">
        <name>Cu cation</name>
        <dbReference type="ChEBI" id="CHEBI:23378"/>
    </cofactor>
    <text evidence="15">Binds a copper A center.</text>
</comment>
<keyword evidence="9 16" id="KW-1133">Transmembrane helix</keyword>
<feature type="transmembrane region" description="Helical" evidence="16">
    <location>
        <begin position="81"/>
        <end position="102"/>
    </location>
</feature>
<reference evidence="19 20" key="1">
    <citation type="submission" date="2024-09" db="EMBL/GenBank/DDBJ databases">
        <authorList>
            <person name="Sun Q."/>
            <person name="Mori K."/>
        </authorList>
    </citation>
    <scope>NUCLEOTIDE SEQUENCE [LARGE SCALE GENOMIC DNA]</scope>
    <source>
        <strain evidence="19 20">NCAIM B.02529</strain>
    </source>
</reference>
<dbReference type="PROSITE" id="PS50999">
    <property type="entry name" value="COX2_TM"/>
    <property type="match status" value="1"/>
</dbReference>
<keyword evidence="3 14" id="KW-0813">Transport</keyword>
<gene>
    <name evidence="19" type="primary">coxB</name>
    <name evidence="19" type="ORF">ACFFGV_16420</name>
</gene>
<evidence type="ECO:0000256" key="6">
    <source>
        <dbReference type="ARBA" id="ARBA00022723"/>
    </source>
</evidence>
<evidence type="ECO:0000313" key="19">
    <source>
        <dbReference type="EMBL" id="MFC0525167.1"/>
    </source>
</evidence>
<comment type="caution">
    <text evidence="19">The sequence shown here is derived from an EMBL/GenBank/DDBJ whole genome shotgun (WGS) entry which is preliminary data.</text>
</comment>
<feature type="domain" description="Cytochrome oxidase subunit II copper A binding" evidence="17">
    <location>
        <begin position="117"/>
        <end position="228"/>
    </location>
</feature>
<accession>A0ABV6LS73</accession>
<feature type="transmembrane region" description="Helical" evidence="16">
    <location>
        <begin position="36"/>
        <end position="60"/>
    </location>
</feature>
<dbReference type="Gene3D" id="2.60.40.420">
    <property type="entry name" value="Cupredoxins - blue copper proteins"/>
    <property type="match status" value="1"/>
</dbReference>
<comment type="similarity">
    <text evidence="2 14">Belongs to the cytochrome c oxidase subunit 2 family.</text>
</comment>
<evidence type="ECO:0000256" key="12">
    <source>
        <dbReference type="ARBA" id="ARBA00024688"/>
    </source>
</evidence>
<dbReference type="Gene3D" id="1.10.287.90">
    <property type="match status" value="1"/>
</dbReference>
<evidence type="ECO:0000256" key="2">
    <source>
        <dbReference type="ARBA" id="ARBA00007866"/>
    </source>
</evidence>
<dbReference type="PROSITE" id="PS00078">
    <property type="entry name" value="COX2"/>
    <property type="match status" value="1"/>
</dbReference>
<evidence type="ECO:0000256" key="1">
    <source>
        <dbReference type="ARBA" id="ARBA00004141"/>
    </source>
</evidence>
<evidence type="ECO:0000256" key="15">
    <source>
        <dbReference type="RuleBase" id="RU004024"/>
    </source>
</evidence>
<evidence type="ECO:0000256" key="8">
    <source>
        <dbReference type="ARBA" id="ARBA00022982"/>
    </source>
</evidence>
<evidence type="ECO:0000259" key="17">
    <source>
        <dbReference type="PROSITE" id="PS50857"/>
    </source>
</evidence>
<dbReference type="Pfam" id="PF02790">
    <property type="entry name" value="COX2_TM"/>
    <property type="match status" value="1"/>
</dbReference>
<keyword evidence="20" id="KW-1185">Reference proteome</keyword>
<dbReference type="InterPro" id="IPR045187">
    <property type="entry name" value="CcO_II"/>
</dbReference>
<evidence type="ECO:0000256" key="3">
    <source>
        <dbReference type="ARBA" id="ARBA00022448"/>
    </source>
</evidence>
<dbReference type="InterPro" id="IPR036257">
    <property type="entry name" value="Cyt_c_oxidase_su2_TM_sf"/>
</dbReference>
<dbReference type="InterPro" id="IPR002429">
    <property type="entry name" value="CcO_II-like_C"/>
</dbReference>
<keyword evidence="7" id="KW-1278">Translocase</keyword>
<dbReference type="PANTHER" id="PTHR22888">
    <property type="entry name" value="CYTOCHROME C OXIDASE, SUBUNIT II"/>
    <property type="match status" value="1"/>
</dbReference>